<dbReference type="Proteomes" id="UP001162001">
    <property type="component" value="Segment"/>
</dbReference>
<name>A0A7D3UVX8_9VIRU</name>
<organism evidence="1 2">
    <name type="scientific">Fadolivirus FV1/VV64</name>
    <dbReference type="NCBI Taxonomy" id="3070911"/>
    <lineage>
        <taxon>Viruses</taxon>
        <taxon>Varidnaviria</taxon>
        <taxon>Bamfordvirae</taxon>
        <taxon>Nucleocytoviricota</taxon>
        <taxon>Megaviricetes</taxon>
        <taxon>Imitervirales</taxon>
        <taxon>Mimiviridae</taxon>
        <taxon>Klosneuvirinae</taxon>
        <taxon>Fadolivirus</taxon>
        <taxon>Fadolivirus algeromassiliense</taxon>
    </lineage>
</organism>
<dbReference type="EMBL" id="MT418680">
    <property type="protein sequence ID" value="QKF94469.1"/>
    <property type="molecule type" value="Genomic_DNA"/>
</dbReference>
<sequence length="369" mass="43496">MENWTLLSFSQKYTLDMTKISLNRKDVKKNTKFRLFLAKPKSPNEVIHSSDQTFRYNDLNIRLSLQFKCLKTENNDRWNGIFKYELINHPISGKKDKYIHIDTFIGNENNTLELEEDSKFLEISDIKEDTTPIINFRNEIIKLTLELNKENMTVNGEIYINIGVTIKDYHNLLNQPILKNNYLPSDHYYTIRAMYKVIKKNSNKYTGSLCPDFLSKDSVDIDPPEEIEFTYKNIFQIDQFVCNKYDCKSTENVTDWSGQCLNPNVRTMLEPQYHVRCRIVDKEGNDCCRPYFIILDCLDKDHFYGELQDPYNQGYDSFNHDRMLQFTIMKLSFNSISEIPLSWQSKEKETKLEPYLLDTGYSMTGGTVM</sequence>
<evidence type="ECO:0000313" key="2">
    <source>
        <dbReference type="Proteomes" id="UP001162001"/>
    </source>
</evidence>
<proteinExistence type="predicted"/>
<evidence type="ECO:0000313" key="1">
    <source>
        <dbReference type="EMBL" id="QKF94469.1"/>
    </source>
</evidence>
<gene>
    <name evidence="1" type="ORF">Fadolivirus_1_1011</name>
</gene>
<accession>A0A7D3UVX8</accession>
<reference evidence="1 2" key="1">
    <citation type="submission" date="2020-04" db="EMBL/GenBank/DDBJ databases">
        <title>Advantages and limits of metagenomic assembly and binning of a giant virus.</title>
        <authorList>
            <person name="Schulz F."/>
            <person name="Andreani J."/>
            <person name="Francis R."/>
            <person name="Boudjemaa H."/>
            <person name="Bou Khalil J.Y."/>
            <person name="Lee J."/>
            <person name="La Scola B."/>
            <person name="Woyke T."/>
        </authorList>
    </citation>
    <scope>NUCLEOTIDE SEQUENCE [LARGE SCALE GENOMIC DNA]</scope>
    <source>
        <strain evidence="1 2">FV1/VV64</strain>
    </source>
</reference>
<protein>
    <submittedName>
        <fullName evidence="1">Uncharacterized protein</fullName>
    </submittedName>
</protein>
<keyword evidence="2" id="KW-1185">Reference proteome</keyword>